<dbReference type="Proteomes" id="UP001433638">
    <property type="component" value="Unassembled WGS sequence"/>
</dbReference>
<accession>A0ABV1M612</accession>
<organism evidence="1 2">
    <name type="scientific">Vogesella oryzagri</name>
    <dbReference type="NCBI Taxonomy" id="3160864"/>
    <lineage>
        <taxon>Bacteria</taxon>
        <taxon>Pseudomonadati</taxon>
        <taxon>Pseudomonadota</taxon>
        <taxon>Betaproteobacteria</taxon>
        <taxon>Neisseriales</taxon>
        <taxon>Chromobacteriaceae</taxon>
        <taxon>Vogesella</taxon>
    </lineage>
</organism>
<keyword evidence="2" id="KW-1185">Reference proteome</keyword>
<name>A0ABV1M612_9NEIS</name>
<dbReference type="PANTHER" id="PTHR39166">
    <property type="entry name" value="BLL1166 PROTEIN"/>
    <property type="match status" value="1"/>
</dbReference>
<comment type="caution">
    <text evidence="1">The sequence shown here is derived from an EMBL/GenBank/DDBJ whole genome shotgun (WGS) entry which is preliminary data.</text>
</comment>
<dbReference type="PANTHER" id="PTHR39166:SF1">
    <property type="entry name" value="BLL1166 PROTEIN"/>
    <property type="match status" value="1"/>
</dbReference>
<protein>
    <submittedName>
        <fullName evidence="1">Nucleotidyltransferase family protein</fullName>
    </submittedName>
</protein>
<dbReference type="RefSeq" id="WP_349588719.1">
    <property type="nucleotide sequence ID" value="NZ_JBEFLD010000006.1"/>
</dbReference>
<sequence>MSRLPDTAGPPAWLEQALRADTLRWQYLQQVRQQLGSGFWPAAGFVRNLVWDQQHGYRQATPLQDIDVIYLDADCTEPYYEQHYQHQLHARLAAAWQVRNQARMAQQHGHPPYRSCAEAIGYWPETATCYAVRVDEHDQLHWLAPLGWAPLFARQIQRNPAFSGDDASWQRRLQRKNWRQRWPQLQLEPNNQ</sequence>
<dbReference type="InterPro" id="IPR009267">
    <property type="entry name" value="NTP_transf_6"/>
</dbReference>
<gene>
    <name evidence="1" type="ORF">ABNW52_13450</name>
</gene>
<dbReference type="Pfam" id="PF06042">
    <property type="entry name" value="NTP_transf_6"/>
    <property type="match status" value="1"/>
</dbReference>
<dbReference type="EMBL" id="JBEFLD010000006">
    <property type="protein sequence ID" value="MEQ6291618.1"/>
    <property type="molecule type" value="Genomic_DNA"/>
</dbReference>
<proteinExistence type="predicted"/>
<evidence type="ECO:0000313" key="1">
    <source>
        <dbReference type="EMBL" id="MEQ6291618.1"/>
    </source>
</evidence>
<reference evidence="1" key="1">
    <citation type="submission" date="2024-06" db="EMBL/GenBank/DDBJ databases">
        <title>Genome sequence of Vogesella sp. MAHUQ-64.</title>
        <authorList>
            <person name="Huq M.A."/>
        </authorList>
    </citation>
    <scope>NUCLEOTIDE SEQUENCE</scope>
    <source>
        <strain evidence="1">MAHUQ-64</strain>
    </source>
</reference>
<evidence type="ECO:0000313" key="2">
    <source>
        <dbReference type="Proteomes" id="UP001433638"/>
    </source>
</evidence>